<evidence type="ECO:0000313" key="8">
    <source>
        <dbReference type="EMBL" id="AFX65636.1"/>
    </source>
</evidence>
<dbReference type="NCBIfam" id="NF037997">
    <property type="entry name" value="Na_Pi_symport"/>
    <property type="match status" value="1"/>
</dbReference>
<dbReference type="GO" id="GO:0005436">
    <property type="term" value="F:sodium:phosphate symporter activity"/>
    <property type="evidence" value="ECO:0007669"/>
    <property type="project" value="InterPro"/>
</dbReference>
<geneLocation type="plasmid" evidence="8">
    <name>pAoF64/95</name>
</geneLocation>
<dbReference type="Pfam" id="PF01895">
    <property type="entry name" value="PhoU"/>
    <property type="match status" value="2"/>
</dbReference>
<keyword evidence="4 6" id="KW-1133">Transmembrane helix</keyword>
<comment type="subcellular location">
    <subcellularLocation>
        <location evidence="1">Cell membrane</location>
        <topology evidence="1">Multi-pass membrane protein</topology>
    </subcellularLocation>
</comment>
<evidence type="ECO:0000256" key="5">
    <source>
        <dbReference type="ARBA" id="ARBA00023136"/>
    </source>
</evidence>
<dbReference type="GO" id="GO:0044341">
    <property type="term" value="P:sodium-dependent phosphate transport"/>
    <property type="evidence" value="ECO:0007669"/>
    <property type="project" value="InterPro"/>
</dbReference>
<name>K7XK37_AGRTU</name>
<feature type="domain" description="PhoU" evidence="7">
    <location>
        <begin position="457"/>
        <end position="541"/>
    </location>
</feature>
<sequence>MMRWSILAKEQTLESTIVMINLFGAVALLLFGLAQVKDGVSRAFGSKLRTGLATGTRSGLRSFVSGFVATVALQSSTATALMVGPFVERELVKPRMAQVVLLGANVGTAVTAWIVATGIEWLSPLVILAGIVLYRSGSTSRQGGGTALIGIGLMLLSLHLLSSATEPMRQSPALAAFIGLLDNAWPVALAFSAGIAFISSSSLAAVVLVLSLASTGTLSAGLIIVLVLGANLGGAIPPVLASLSGPPSAKRVTLGNLIVRAIGCALTLPLSGYGAGILAMLPLAPAKLPVDAHLGFNLILAALAWPFSRPLSKLMLRLVPEEAQPDNAPKYLDSQELSTPVVALASATRETLGVGDLIERMLMRASDAFEKNDLSKLKEIPSLESRVDRLQQEVKIYLSKLGRERLSEENGRRSIVIIDYAINLEHIGDIIEKGLLPQVTKKASLGLKFSEDGYEELKKLFDLTIDNLRIAQTIFVTRDFNLAKQMMEVKVEVRRLEKHSAERHLERLRDGRADSLQTSSLHLDMLRDLKRINAHIVSVAHPIMDEHGLLIESRLRDVS</sequence>
<keyword evidence="5 6" id="KW-0472">Membrane</keyword>
<dbReference type="InterPro" id="IPR003841">
    <property type="entry name" value="Na/Pi_transpt"/>
</dbReference>
<dbReference type="GO" id="GO:0005886">
    <property type="term" value="C:plasma membrane"/>
    <property type="evidence" value="ECO:0007669"/>
    <property type="project" value="UniProtKB-SubCell"/>
</dbReference>
<evidence type="ECO:0000256" key="6">
    <source>
        <dbReference type="SAM" id="Phobius"/>
    </source>
</evidence>
<dbReference type="NCBIfam" id="TIGR01013">
    <property type="entry name" value="2a58"/>
    <property type="match status" value="1"/>
</dbReference>
<dbReference type="InterPro" id="IPR026022">
    <property type="entry name" value="PhoU_dom"/>
</dbReference>
<dbReference type="SUPFAM" id="SSF109755">
    <property type="entry name" value="PhoU-like"/>
    <property type="match status" value="1"/>
</dbReference>
<dbReference type="AlphaFoldDB" id="K7XK37"/>
<dbReference type="PANTHER" id="PTHR10010">
    <property type="entry name" value="SOLUTE CARRIER FAMILY 34 SODIUM PHOSPHATE , MEMBER 2-RELATED"/>
    <property type="match status" value="1"/>
</dbReference>
<organism evidence="8">
    <name type="scientific">Agrobacterium tumefaciens</name>
    <dbReference type="NCBI Taxonomy" id="358"/>
    <lineage>
        <taxon>Bacteria</taxon>
        <taxon>Pseudomonadati</taxon>
        <taxon>Pseudomonadota</taxon>
        <taxon>Alphaproteobacteria</taxon>
        <taxon>Hyphomicrobiales</taxon>
        <taxon>Rhizobiaceae</taxon>
        <taxon>Rhizobium/Agrobacterium group</taxon>
        <taxon>Agrobacterium</taxon>
        <taxon>Agrobacterium tumefaciens complex</taxon>
    </lineage>
</organism>
<dbReference type="EMBL" id="JX683454">
    <property type="protein sequence ID" value="AFX65636.1"/>
    <property type="molecule type" value="Genomic_DNA"/>
</dbReference>
<evidence type="ECO:0000259" key="7">
    <source>
        <dbReference type="Pfam" id="PF01895"/>
    </source>
</evidence>
<feature type="transmembrane region" description="Helical" evidence="6">
    <location>
        <begin position="203"/>
        <end position="236"/>
    </location>
</feature>
<accession>K7XK37</accession>
<feature type="domain" description="PhoU" evidence="7">
    <location>
        <begin position="354"/>
        <end position="432"/>
    </location>
</feature>
<evidence type="ECO:0000256" key="1">
    <source>
        <dbReference type="ARBA" id="ARBA00004651"/>
    </source>
</evidence>
<evidence type="ECO:0000256" key="2">
    <source>
        <dbReference type="ARBA" id="ARBA00022475"/>
    </source>
</evidence>
<feature type="transmembrane region" description="Helical" evidence="6">
    <location>
        <begin position="63"/>
        <end position="87"/>
    </location>
</feature>
<evidence type="ECO:0000256" key="3">
    <source>
        <dbReference type="ARBA" id="ARBA00022692"/>
    </source>
</evidence>
<keyword evidence="2" id="KW-1003">Cell membrane</keyword>
<dbReference type="InterPro" id="IPR038078">
    <property type="entry name" value="PhoU-like_sf"/>
</dbReference>
<feature type="transmembrane region" description="Helical" evidence="6">
    <location>
        <begin position="142"/>
        <end position="161"/>
    </location>
</feature>
<feature type="transmembrane region" description="Helical" evidence="6">
    <location>
        <begin position="12"/>
        <end position="34"/>
    </location>
</feature>
<keyword evidence="3 6" id="KW-0812">Transmembrane</keyword>
<reference evidence="8" key="1">
    <citation type="journal article" date="2014" name="J. Bacteriol.">
        <title>Quorum-dependent mannopine-inducible conjugative transfer of an Agrobacterium opine-catabolic plasmid.</title>
        <authorList>
            <person name="Wetzel M.E."/>
            <person name="Kim K.S."/>
            <person name="Miller M."/>
            <person name="Olsen G.J."/>
            <person name="Farrand S.K."/>
        </authorList>
    </citation>
    <scope>NUCLEOTIDE SEQUENCE</scope>
    <source>
        <strain evidence="8">F64/95</strain>
        <plasmid evidence="8">pAoF64/95</plasmid>
    </source>
</reference>
<protein>
    <recommendedName>
        <fullName evidence="7">PhoU domain-containing protein</fullName>
    </recommendedName>
</protein>
<keyword evidence="8" id="KW-0614">Plasmid</keyword>
<proteinExistence type="predicted"/>
<feature type="transmembrane region" description="Helical" evidence="6">
    <location>
        <begin position="99"/>
        <end position="122"/>
    </location>
</feature>
<dbReference type="Pfam" id="PF02690">
    <property type="entry name" value="Na_Pi_cotrans"/>
    <property type="match status" value="1"/>
</dbReference>
<dbReference type="Gene3D" id="1.20.58.220">
    <property type="entry name" value="Phosphate transport system protein phou homolog 2, domain 2"/>
    <property type="match status" value="1"/>
</dbReference>
<dbReference type="PANTHER" id="PTHR10010:SF46">
    <property type="entry name" value="SODIUM-DEPENDENT PHOSPHATE TRANSPORT PROTEIN 2B"/>
    <property type="match status" value="1"/>
</dbReference>
<feature type="transmembrane region" description="Helical" evidence="6">
    <location>
        <begin position="173"/>
        <end position="197"/>
    </location>
</feature>
<feature type="transmembrane region" description="Helical" evidence="6">
    <location>
        <begin position="257"/>
        <end position="284"/>
    </location>
</feature>
<evidence type="ECO:0000256" key="4">
    <source>
        <dbReference type="ARBA" id="ARBA00022989"/>
    </source>
</evidence>